<evidence type="ECO:0000256" key="3">
    <source>
        <dbReference type="ARBA" id="ARBA00022833"/>
    </source>
</evidence>
<evidence type="ECO:0000256" key="4">
    <source>
        <dbReference type="ARBA" id="ARBA00033751"/>
    </source>
</evidence>
<proteinExistence type="inferred from homology"/>
<dbReference type="PROSITE" id="PS51318">
    <property type="entry name" value="TAT"/>
    <property type="match status" value="1"/>
</dbReference>
<keyword evidence="1" id="KW-0479">Metal-binding</keyword>
<feature type="domain" description="Metallo-beta-lactamase" evidence="5">
    <location>
        <begin position="146"/>
        <end position="369"/>
    </location>
</feature>
<dbReference type="InterPro" id="IPR001279">
    <property type="entry name" value="Metallo-B-lactamas"/>
</dbReference>
<reference evidence="7" key="1">
    <citation type="journal article" date="2019" name="Int. J. Syst. Evol. Microbiol.">
        <title>The Global Catalogue of Microorganisms (GCM) 10K type strain sequencing project: providing services to taxonomists for standard genome sequencing and annotation.</title>
        <authorList>
            <consortium name="The Broad Institute Genomics Platform"/>
            <consortium name="The Broad Institute Genome Sequencing Center for Infectious Disease"/>
            <person name="Wu L."/>
            <person name="Ma J."/>
        </authorList>
    </citation>
    <scope>NUCLEOTIDE SEQUENCE [LARGE SCALE GENOMIC DNA]</scope>
    <source>
        <strain evidence="7">KCTC 42911</strain>
    </source>
</reference>
<dbReference type="Gene3D" id="1.25.40.880">
    <property type="entry name" value="Alkyl sulfatase, dimerisation domain"/>
    <property type="match status" value="1"/>
</dbReference>
<evidence type="ECO:0000313" key="7">
    <source>
        <dbReference type="Proteomes" id="UP001595629"/>
    </source>
</evidence>
<dbReference type="RefSeq" id="WP_386733683.1">
    <property type="nucleotide sequence ID" value="NZ_JBHRXI010000001.1"/>
</dbReference>
<dbReference type="InterPro" id="IPR044097">
    <property type="entry name" value="Bds1/SdsA1_MBL-fold"/>
</dbReference>
<dbReference type="InterPro" id="IPR038536">
    <property type="entry name" value="Alkyl/aryl-sulf_dimr_sf"/>
</dbReference>
<accession>A0ABV7TB58</accession>
<dbReference type="Pfam" id="PF00753">
    <property type="entry name" value="Lactamase_B"/>
    <property type="match status" value="1"/>
</dbReference>
<dbReference type="PANTHER" id="PTHR43223:SF1">
    <property type="entry name" value="ALKYL_ARYL-SULFATASE BDS1"/>
    <property type="match status" value="1"/>
</dbReference>
<evidence type="ECO:0000256" key="2">
    <source>
        <dbReference type="ARBA" id="ARBA00022801"/>
    </source>
</evidence>
<comment type="caution">
    <text evidence="6">The sequence shown here is derived from an EMBL/GenBank/DDBJ whole genome shotgun (WGS) entry which is preliminary data.</text>
</comment>
<dbReference type="Proteomes" id="UP001595629">
    <property type="component" value="Unassembled WGS sequence"/>
</dbReference>
<keyword evidence="2" id="KW-0378">Hydrolase</keyword>
<dbReference type="EMBL" id="JBHRXI010000001">
    <property type="protein sequence ID" value="MFC3612501.1"/>
    <property type="molecule type" value="Genomic_DNA"/>
</dbReference>
<dbReference type="InterPro" id="IPR036866">
    <property type="entry name" value="RibonucZ/Hydroxyglut_hydro"/>
</dbReference>
<evidence type="ECO:0000313" key="6">
    <source>
        <dbReference type="EMBL" id="MFC3612501.1"/>
    </source>
</evidence>
<dbReference type="Pfam" id="PF14863">
    <property type="entry name" value="Alkyl_sulf_dimr"/>
    <property type="match status" value="1"/>
</dbReference>
<dbReference type="InterPro" id="IPR029228">
    <property type="entry name" value="Alkyl_sulf_dimr"/>
</dbReference>
<protein>
    <submittedName>
        <fullName evidence="6">Alkyl/aryl-sulfatase</fullName>
    </submittedName>
</protein>
<dbReference type="InterPro" id="IPR006311">
    <property type="entry name" value="TAT_signal"/>
</dbReference>
<gene>
    <name evidence="6" type="ORF">ACFORG_01900</name>
</gene>
<dbReference type="SUPFAM" id="SSF55718">
    <property type="entry name" value="SCP-like"/>
    <property type="match status" value="1"/>
</dbReference>
<dbReference type="PANTHER" id="PTHR43223">
    <property type="entry name" value="ALKYL/ARYL-SULFATASE"/>
    <property type="match status" value="1"/>
</dbReference>
<dbReference type="InterPro" id="IPR036527">
    <property type="entry name" value="SCP2_sterol-bd_dom_sf"/>
</dbReference>
<sequence length="700" mass="77698">MATRRDFIKSVPAMGAAFAVAPTFVSEEGSAHAQSVSPADGHFHPKGKAPTEHTLKILAEAREALPFSDTRDFDEQARGFIAPMPEDTIMADAGNIAWDMASFRFFDEDKDWPSIHPSLQRISRLNQNYGLYEVIPGIYQVRGFDLSDVSFVRGDTGWIVIDPLISAETARAAWNLFQEHIGDGLPATAVIYSHSHGDHWGGVRGIVDEADVRSGKVEVIAPRDFMEFTISENVYAGNAMNRRLSYQYGQQLPINPFGFAGQGLGHRVSLGSVGLIAPTRIIEEDIEYLDVDGVRMVFQNTPGTEAPSNMNTYIPGMKALWMAENITGTLHNIYTLRGAPVRDPLRWSKYISRALHLFGEEAEVMFQSHHWPRWGNDRIQEIMRAQRDMYAHFNNQVLHFANQGVTINQIQNVYEMPKSLQNEWHCRGYHGSPEHNSRGVIQRYLGFWDANPATLIPPSPEDSAPLYVEMMGGSDKIIAKGEVLFAEGEYMMAAEILNRLFLAETDNQPARDLLADCYEQLGYQQENPGLRNSFLSGAYELRSGISDAPTVSSSSPDVIRAMSTELFLNYLGIKMDSRKAEGMRFTINLVTPDNGEKFIVEMENATLTNIEGYQADNPDLTLVINRSDLEMTMMGAVELEQQIVDGNAVIQGDPGVLAQLASTMVDFDPLFEILPGTATGEPEVMASNAYEAVPGATIPE</sequence>
<dbReference type="InterPro" id="IPR029229">
    <property type="entry name" value="Alkyl_sulf_C"/>
</dbReference>
<evidence type="ECO:0000256" key="1">
    <source>
        <dbReference type="ARBA" id="ARBA00022723"/>
    </source>
</evidence>
<dbReference type="SUPFAM" id="SSF56281">
    <property type="entry name" value="Metallo-hydrolase/oxidoreductase"/>
    <property type="match status" value="1"/>
</dbReference>
<dbReference type="Gene3D" id="3.30.1050.10">
    <property type="entry name" value="SCP2 sterol-binding domain"/>
    <property type="match status" value="1"/>
</dbReference>
<keyword evidence="7" id="KW-1185">Reference proteome</keyword>
<organism evidence="6 7">
    <name type="scientific">Lutimaribacter marinistellae</name>
    <dbReference type="NCBI Taxonomy" id="1820329"/>
    <lineage>
        <taxon>Bacteria</taxon>
        <taxon>Pseudomonadati</taxon>
        <taxon>Pseudomonadota</taxon>
        <taxon>Alphaproteobacteria</taxon>
        <taxon>Rhodobacterales</taxon>
        <taxon>Roseobacteraceae</taxon>
        <taxon>Lutimaribacter</taxon>
    </lineage>
</organism>
<comment type="similarity">
    <text evidence="4">Belongs to the metallo-beta-lactamase superfamily. Type III sulfatase family.</text>
</comment>
<dbReference type="Gene3D" id="3.60.15.30">
    <property type="entry name" value="Metallo-beta-lactamase domain"/>
    <property type="match status" value="1"/>
</dbReference>
<name>A0ABV7TB58_9RHOB</name>
<dbReference type="Pfam" id="PF14864">
    <property type="entry name" value="Alkyl_sulf_C"/>
    <property type="match status" value="1"/>
</dbReference>
<evidence type="ECO:0000259" key="5">
    <source>
        <dbReference type="SMART" id="SM00849"/>
    </source>
</evidence>
<dbReference type="InterPro" id="IPR052195">
    <property type="entry name" value="Bact_Alkyl/Aryl-Sulfatase"/>
</dbReference>
<dbReference type="CDD" id="cd07710">
    <property type="entry name" value="arylsulfatase_Sdsa1-like_MBL-fold"/>
    <property type="match status" value="1"/>
</dbReference>
<keyword evidence="3" id="KW-0862">Zinc</keyword>
<dbReference type="SMART" id="SM00849">
    <property type="entry name" value="Lactamase_B"/>
    <property type="match status" value="1"/>
</dbReference>